<evidence type="ECO:0000313" key="12">
    <source>
        <dbReference type="Proteomes" id="UP000313395"/>
    </source>
</evidence>
<accession>A0A5C5ECF5</accession>
<evidence type="ECO:0000259" key="10">
    <source>
        <dbReference type="PROSITE" id="PS51384"/>
    </source>
</evidence>
<dbReference type="Gene3D" id="2.40.30.10">
    <property type="entry name" value="Translation factors"/>
    <property type="match status" value="1"/>
</dbReference>
<evidence type="ECO:0000256" key="3">
    <source>
        <dbReference type="ARBA" id="ARBA00022714"/>
    </source>
</evidence>
<name>A0A5C5ECF5_9LACT</name>
<comment type="caution">
    <text evidence="11">The sequence shown here is derived from an EMBL/GenBank/DDBJ whole genome shotgun (WGS) entry which is preliminary data.</text>
</comment>
<feature type="transmembrane region" description="Helical" evidence="9">
    <location>
        <begin position="67"/>
        <end position="83"/>
    </location>
</feature>
<dbReference type="InterPro" id="IPR039261">
    <property type="entry name" value="FNR_nucleotide-bd"/>
</dbReference>
<gene>
    <name evidence="11" type="ORF">FHK04_02940</name>
</gene>
<organism evidence="11 12">
    <name type="scientific">Trichococcus shcherbakoviae subsp. psychrophilus</name>
    <dbReference type="NCBI Taxonomy" id="2585775"/>
    <lineage>
        <taxon>Bacteria</taxon>
        <taxon>Bacillati</taxon>
        <taxon>Bacillota</taxon>
        <taxon>Bacilli</taxon>
        <taxon>Lactobacillales</taxon>
        <taxon>Carnobacteriaceae</taxon>
        <taxon>Trichococcus</taxon>
    </lineage>
</organism>
<keyword evidence="9" id="KW-1133">Transmembrane helix</keyword>
<dbReference type="GO" id="GO:0051537">
    <property type="term" value="F:2 iron, 2 sulfur cluster binding"/>
    <property type="evidence" value="ECO:0007669"/>
    <property type="project" value="UniProtKB-KW"/>
</dbReference>
<dbReference type="InterPro" id="IPR050415">
    <property type="entry name" value="MRET"/>
</dbReference>
<feature type="transmembrane region" description="Helical" evidence="9">
    <location>
        <begin position="187"/>
        <end position="205"/>
    </location>
</feature>
<keyword evidence="8" id="KW-0411">Iron-sulfur</keyword>
<keyword evidence="12" id="KW-1185">Reference proteome</keyword>
<feature type="transmembrane region" description="Helical" evidence="9">
    <location>
        <begin position="133"/>
        <end position="157"/>
    </location>
</feature>
<keyword evidence="4" id="KW-0479">Metal-binding</keyword>
<keyword evidence="3" id="KW-0001">2Fe-2S</keyword>
<dbReference type="GO" id="GO:0016491">
    <property type="term" value="F:oxidoreductase activity"/>
    <property type="evidence" value="ECO:0007669"/>
    <property type="project" value="UniProtKB-KW"/>
</dbReference>
<dbReference type="InterPro" id="IPR017927">
    <property type="entry name" value="FAD-bd_FR_type"/>
</dbReference>
<evidence type="ECO:0000256" key="2">
    <source>
        <dbReference type="ARBA" id="ARBA00022630"/>
    </source>
</evidence>
<dbReference type="InterPro" id="IPR013112">
    <property type="entry name" value="FAD-bd_8"/>
</dbReference>
<dbReference type="InterPro" id="IPR017938">
    <property type="entry name" value="Riboflavin_synthase-like_b-brl"/>
</dbReference>
<proteinExistence type="predicted"/>
<evidence type="ECO:0000256" key="7">
    <source>
        <dbReference type="ARBA" id="ARBA00023004"/>
    </source>
</evidence>
<dbReference type="PROSITE" id="PS51384">
    <property type="entry name" value="FAD_FR"/>
    <property type="match status" value="1"/>
</dbReference>
<protein>
    <recommendedName>
        <fullName evidence="10">FAD-binding FR-type domain-containing protein</fullName>
    </recommendedName>
</protein>
<reference evidence="11 12" key="1">
    <citation type="submission" date="2019-06" db="EMBL/GenBank/DDBJ databases">
        <title>Description Trichococcus psychrophilus sp. nov., isolated from a cold spring, by genomic and phenotypic analyses.</title>
        <authorList>
            <person name="Zakharyuk A."/>
        </authorList>
    </citation>
    <scope>NUCLEOTIDE SEQUENCE [LARGE SCALE GENOMIC DNA]</scope>
    <source>
        <strain evidence="11 12">SKBG</strain>
    </source>
</reference>
<dbReference type="Pfam" id="PF00175">
    <property type="entry name" value="NAD_binding_1"/>
    <property type="match status" value="1"/>
</dbReference>
<dbReference type="Pfam" id="PF08022">
    <property type="entry name" value="FAD_binding_8"/>
    <property type="match status" value="1"/>
</dbReference>
<evidence type="ECO:0000313" key="11">
    <source>
        <dbReference type="EMBL" id="TNV70196.1"/>
    </source>
</evidence>
<feature type="transmembrane region" description="Helical" evidence="9">
    <location>
        <begin position="104"/>
        <end position="127"/>
    </location>
</feature>
<dbReference type="PRINTS" id="PR00410">
    <property type="entry name" value="PHEHYDRXLASE"/>
</dbReference>
<feature type="transmembrane region" description="Helical" evidence="9">
    <location>
        <begin position="34"/>
        <end position="55"/>
    </location>
</feature>
<comment type="cofactor">
    <cofactor evidence="1">
        <name>FAD</name>
        <dbReference type="ChEBI" id="CHEBI:57692"/>
    </cofactor>
</comment>
<dbReference type="Gene3D" id="3.40.50.80">
    <property type="entry name" value="Nucleotide-binding domain of ferredoxin-NADP reductase (FNR) module"/>
    <property type="match status" value="1"/>
</dbReference>
<keyword evidence="6" id="KW-0560">Oxidoreductase</keyword>
<dbReference type="SUPFAM" id="SSF63380">
    <property type="entry name" value="Riboflavin synthase domain-like"/>
    <property type="match status" value="1"/>
</dbReference>
<feature type="transmembrane region" description="Helical" evidence="9">
    <location>
        <begin position="211"/>
        <end position="229"/>
    </location>
</feature>
<keyword evidence="5" id="KW-0274">FAD</keyword>
<evidence type="ECO:0000256" key="9">
    <source>
        <dbReference type="SAM" id="Phobius"/>
    </source>
</evidence>
<evidence type="ECO:0000256" key="6">
    <source>
        <dbReference type="ARBA" id="ARBA00023002"/>
    </source>
</evidence>
<keyword evidence="7" id="KW-0408">Iron</keyword>
<dbReference type="SUPFAM" id="SSF52343">
    <property type="entry name" value="Ferredoxin reductase-like, C-terminal NADP-linked domain"/>
    <property type="match status" value="1"/>
</dbReference>
<dbReference type="GO" id="GO:0050660">
    <property type="term" value="F:flavin adenine dinucleotide binding"/>
    <property type="evidence" value="ECO:0007669"/>
    <property type="project" value="TreeGrafter"/>
</dbReference>
<evidence type="ECO:0000256" key="4">
    <source>
        <dbReference type="ARBA" id="ARBA00022723"/>
    </source>
</evidence>
<dbReference type="Proteomes" id="UP000313395">
    <property type="component" value="Unassembled WGS sequence"/>
</dbReference>
<evidence type="ECO:0000256" key="8">
    <source>
        <dbReference type="ARBA" id="ARBA00023014"/>
    </source>
</evidence>
<dbReference type="PANTHER" id="PTHR47354">
    <property type="entry name" value="NADH OXIDOREDUCTASE HCR"/>
    <property type="match status" value="1"/>
</dbReference>
<dbReference type="GO" id="GO:0046872">
    <property type="term" value="F:metal ion binding"/>
    <property type="evidence" value="ECO:0007669"/>
    <property type="project" value="UniProtKB-KW"/>
</dbReference>
<keyword evidence="9" id="KW-0472">Membrane</keyword>
<dbReference type="AlphaFoldDB" id="A0A5C5ECF5"/>
<dbReference type="PANTHER" id="PTHR47354:SF8">
    <property type="entry name" value="1,2-PHENYLACETYL-COA EPOXIDASE, SUBUNIT E"/>
    <property type="match status" value="1"/>
</dbReference>
<keyword evidence="9" id="KW-0812">Transmembrane</keyword>
<feature type="domain" description="FAD-binding FR-type" evidence="10">
    <location>
        <begin position="238"/>
        <end position="339"/>
    </location>
</feature>
<dbReference type="EMBL" id="VENO01000001">
    <property type="protein sequence ID" value="TNV70196.1"/>
    <property type="molecule type" value="Genomic_DNA"/>
</dbReference>
<keyword evidence="2" id="KW-0285">Flavoprotein</keyword>
<sequence length="473" mass="53654">MDTRDAFPLGKKRCLHLLSETSRRKEGSVMNRKLMRMLIVAAYILLPVFIAAVSLRNRSFLSAGPPFLGIVSYTWLLTGVIIASRPRFIEHYFSLDKLNRFHAIMAVVALSIGVTHKLWVTVLWGWVYRYSTIFGDLAIIFFLTIAVLSALILTNWFGRKKIVKTAKTTLKKYPIANYEKMKFVHNFNILAATFLAIHVLTMTVIVQGDYLAAAIFGGYFALAFGLYINHKFLKPVRLKKNLYTVTATKPERGNVLEVHLKPDNGEVFPYQAGQFVFLRLYDPQYSSEEHPFSLISAPQDRDEVALAIKDSGDYTHRFQTLQPGVKASLEGPHGGMWHVQEGMHDKTVSMVMFAGGIGITPMLGILENSAHLQFPNRMVLVWSLKNQEEYGFTDKLQSLKDRLPDFRLVPFFANESGFLDEGKIDKILQDNEIRYEAAEYLLCGPPPFMNAVEAVLLKKGVSKDRIHYETFGL</sequence>
<dbReference type="InterPro" id="IPR001433">
    <property type="entry name" value="OxRdtase_FAD/NAD-bd"/>
</dbReference>
<evidence type="ECO:0000256" key="5">
    <source>
        <dbReference type="ARBA" id="ARBA00022827"/>
    </source>
</evidence>
<evidence type="ECO:0000256" key="1">
    <source>
        <dbReference type="ARBA" id="ARBA00001974"/>
    </source>
</evidence>